<dbReference type="RefSeq" id="WP_263469273.1">
    <property type="nucleotide sequence ID" value="NZ_JAHWBK010000035.1"/>
</dbReference>
<gene>
    <name evidence="4" type="ORF">KYJ44_23055</name>
</gene>
<feature type="region of interest" description="Disordered" evidence="1">
    <location>
        <begin position="77"/>
        <end position="106"/>
    </location>
</feature>
<reference evidence="4 5" key="1">
    <citation type="submission" date="2021-07" db="EMBL/GenBank/DDBJ databases">
        <title>Clinical implication of Pseudomonas aeruginosa: further insight on the antimicrobial resistance.</title>
        <authorList>
            <person name="Macori G."/>
            <person name="Fanning S."/>
            <person name="Alqahtani A."/>
        </authorList>
    </citation>
    <scope>NUCLEOTIDE SEQUENCE [LARGE SCALE GENOMIC DNA]</scope>
    <source>
        <strain evidence="4 5">CFS3442</strain>
    </source>
</reference>
<evidence type="ECO:0000259" key="2">
    <source>
        <dbReference type="Pfam" id="PF10106"/>
    </source>
</evidence>
<dbReference type="InterPro" id="IPR018769">
    <property type="entry name" value="VgrG2_DUF2345"/>
</dbReference>
<dbReference type="Pfam" id="PF13296">
    <property type="entry name" value="T6SS_Vgr"/>
    <property type="match status" value="1"/>
</dbReference>
<keyword evidence="5" id="KW-1185">Reference proteome</keyword>
<name>A0ABT2XMK6_9GAMM</name>
<organism evidence="4 5">
    <name type="scientific">Stenotrophomonas riyadhensis</name>
    <dbReference type="NCBI Taxonomy" id="2859893"/>
    <lineage>
        <taxon>Bacteria</taxon>
        <taxon>Pseudomonadati</taxon>
        <taxon>Pseudomonadota</taxon>
        <taxon>Gammaproteobacteria</taxon>
        <taxon>Lysobacterales</taxon>
        <taxon>Lysobacteraceae</taxon>
        <taxon>Stenotrophomonas</taxon>
    </lineage>
</organism>
<dbReference type="Proteomes" id="UP001208054">
    <property type="component" value="Unassembled WGS sequence"/>
</dbReference>
<feature type="domain" description="Putative type VI secretion system Rhs element associated Vgr" evidence="3">
    <location>
        <begin position="1"/>
        <end position="51"/>
    </location>
</feature>
<comment type="caution">
    <text evidence="4">The sequence shown here is derived from an EMBL/GenBank/DDBJ whole genome shotgun (WGS) entry which is preliminary data.</text>
</comment>
<feature type="domain" description="DUF2345" evidence="2">
    <location>
        <begin position="103"/>
        <end position="186"/>
    </location>
</feature>
<dbReference type="InterPro" id="IPR028244">
    <property type="entry name" value="T6SS_Rhs_Vgr_dom"/>
</dbReference>
<protein>
    <submittedName>
        <fullName evidence="4">DUF2345 domain-containing protein</fullName>
    </submittedName>
</protein>
<evidence type="ECO:0000259" key="3">
    <source>
        <dbReference type="Pfam" id="PF13296"/>
    </source>
</evidence>
<feature type="non-terminal residue" evidence="4">
    <location>
        <position position="187"/>
    </location>
</feature>
<sequence length="187" mass="19686">LATQGWGNVHAGEGLLLSASLQERAASTVMDNASVVAQLKGAERSLEQMQQTLAQQQVPGLAEFERTKQLREQIDPKAQGRFQGDVNGQNAMKPGSDGRSPGEQPVERLGTPLLLAEAPHHVAWTTPASAVAYAGQNLQMTVQQDLHVSAGETIATVSGEHVSLFAQSGPLRVIAAQGPVSLQAHDG</sequence>
<feature type="non-terminal residue" evidence="4">
    <location>
        <position position="1"/>
    </location>
</feature>
<proteinExistence type="predicted"/>
<accession>A0ABT2XMK6</accession>
<dbReference type="Pfam" id="PF10106">
    <property type="entry name" value="DUF2345"/>
    <property type="match status" value="1"/>
</dbReference>
<evidence type="ECO:0000313" key="5">
    <source>
        <dbReference type="Proteomes" id="UP001208054"/>
    </source>
</evidence>
<evidence type="ECO:0000313" key="4">
    <source>
        <dbReference type="EMBL" id="MCV0327181.1"/>
    </source>
</evidence>
<evidence type="ECO:0000256" key="1">
    <source>
        <dbReference type="SAM" id="MobiDB-lite"/>
    </source>
</evidence>
<dbReference type="EMBL" id="JAHWBK010000035">
    <property type="protein sequence ID" value="MCV0327181.1"/>
    <property type="molecule type" value="Genomic_DNA"/>
</dbReference>